<keyword evidence="1" id="KW-0732">Signal</keyword>
<evidence type="ECO:0000256" key="2">
    <source>
        <dbReference type="ARBA" id="ARBA00023136"/>
    </source>
</evidence>
<keyword evidence="3" id="KW-0998">Cell outer membrane</keyword>
<evidence type="ECO:0000256" key="3">
    <source>
        <dbReference type="ARBA" id="ARBA00023237"/>
    </source>
</evidence>
<dbReference type="Pfam" id="PF13525">
    <property type="entry name" value="YfiO"/>
    <property type="match status" value="1"/>
</dbReference>
<feature type="domain" description="Outer membrane lipoprotein BamD-like" evidence="4">
    <location>
        <begin position="26"/>
        <end position="188"/>
    </location>
</feature>
<dbReference type="InterPro" id="IPR039565">
    <property type="entry name" value="BamD-like"/>
</dbReference>
<dbReference type="Proteomes" id="UP000528322">
    <property type="component" value="Unassembled WGS sequence"/>
</dbReference>
<name>A0A7W8DFW1_9BACT</name>
<dbReference type="SUPFAM" id="SSF48452">
    <property type="entry name" value="TPR-like"/>
    <property type="match status" value="1"/>
</dbReference>
<dbReference type="InterPro" id="IPR011990">
    <property type="entry name" value="TPR-like_helical_dom_sf"/>
</dbReference>
<gene>
    <name evidence="5" type="ORF">HNR37_000154</name>
</gene>
<dbReference type="NCBIfam" id="TIGR03302">
    <property type="entry name" value="OM_YfiO"/>
    <property type="match status" value="1"/>
</dbReference>
<dbReference type="InterPro" id="IPR017689">
    <property type="entry name" value="BamD"/>
</dbReference>
<organism evidence="5 6">
    <name type="scientific">Desulfurispira natronophila</name>
    <dbReference type="NCBI Taxonomy" id="682562"/>
    <lineage>
        <taxon>Bacteria</taxon>
        <taxon>Pseudomonadati</taxon>
        <taxon>Chrysiogenota</taxon>
        <taxon>Chrysiogenia</taxon>
        <taxon>Chrysiogenales</taxon>
        <taxon>Chrysiogenaceae</taxon>
        <taxon>Desulfurispira</taxon>
    </lineage>
</organism>
<reference evidence="5 6" key="1">
    <citation type="submission" date="2020-08" db="EMBL/GenBank/DDBJ databases">
        <title>Genomic Encyclopedia of Type Strains, Phase IV (KMG-IV): sequencing the most valuable type-strain genomes for metagenomic binning, comparative biology and taxonomic classification.</title>
        <authorList>
            <person name="Goeker M."/>
        </authorList>
    </citation>
    <scope>NUCLEOTIDE SEQUENCE [LARGE SCALE GENOMIC DNA]</scope>
    <source>
        <strain evidence="5 6">DSM 22071</strain>
    </source>
</reference>
<accession>A0A7W8DFW1</accession>
<keyword evidence="2" id="KW-0472">Membrane</keyword>
<comment type="caution">
    <text evidence="5">The sequence shown here is derived from an EMBL/GenBank/DDBJ whole genome shotgun (WGS) entry which is preliminary data.</text>
</comment>
<dbReference type="EMBL" id="JACHID010000001">
    <property type="protein sequence ID" value="MBB5020851.1"/>
    <property type="molecule type" value="Genomic_DNA"/>
</dbReference>
<keyword evidence="6" id="KW-1185">Reference proteome</keyword>
<dbReference type="Gene3D" id="1.25.40.10">
    <property type="entry name" value="Tetratricopeptide repeat domain"/>
    <property type="match status" value="1"/>
</dbReference>
<evidence type="ECO:0000313" key="5">
    <source>
        <dbReference type="EMBL" id="MBB5020851.1"/>
    </source>
</evidence>
<evidence type="ECO:0000259" key="4">
    <source>
        <dbReference type="Pfam" id="PF13525"/>
    </source>
</evidence>
<dbReference type="AlphaFoldDB" id="A0A7W8DFW1"/>
<dbReference type="RefSeq" id="WP_221270339.1">
    <property type="nucleotide sequence ID" value="NZ_JACHID010000001.1"/>
</dbReference>
<sequence length="206" mass="24365">MSFIIFFLAAGCSKKADIDRVPDLETAHQLMERKRYEEARQEYRGVMNIAEDSNTVAQIILYIARSYEAQGEWLDASLEYEQFLSRFPEHAKADGVMIRLMEMYMEQIRTIDRDVKPARQTYTIAQRFYRNYPDSQRTGEVESMEADALATIVAHEAYILDYYLRTKRYGNAEVRLNRLQRDYPELYESDKIQKQNIRLQELQSSL</sequence>
<proteinExistence type="predicted"/>
<protein>
    <submittedName>
        <fullName evidence="5">Outer membrane protein assembly factor BamD</fullName>
    </submittedName>
</protein>
<evidence type="ECO:0000256" key="1">
    <source>
        <dbReference type="ARBA" id="ARBA00022729"/>
    </source>
</evidence>
<evidence type="ECO:0000313" key="6">
    <source>
        <dbReference type="Proteomes" id="UP000528322"/>
    </source>
</evidence>